<organism evidence="1 2">
    <name type="scientific">Clostridium aminobutyricum</name>
    <dbReference type="NCBI Taxonomy" id="33953"/>
    <lineage>
        <taxon>Bacteria</taxon>
        <taxon>Bacillati</taxon>
        <taxon>Bacillota</taxon>
        <taxon>Clostridia</taxon>
        <taxon>Eubacteriales</taxon>
        <taxon>Clostridiaceae</taxon>
        <taxon>Clostridium</taxon>
    </lineage>
</organism>
<comment type="caution">
    <text evidence="1">The sequence shown here is derived from an EMBL/GenBank/DDBJ whole genome shotgun (WGS) entry which is preliminary data.</text>
</comment>
<sequence>MDSFTATNKVLDNLKLKYRYVDNIMNLTKDLEQAILSNDTVSLGAILDMRGNVMEMVDKLDSENREIASHLPSPLRERIESIIIPKKEAEPITLDNPLETNIYDTNKRIGALLAKIIKLDTALNQKVSGRK</sequence>
<accession>A0A939D9Q7</accession>
<protein>
    <submittedName>
        <fullName evidence="1">Uncharacterized protein</fullName>
    </submittedName>
</protein>
<evidence type="ECO:0000313" key="1">
    <source>
        <dbReference type="EMBL" id="MBN7773715.1"/>
    </source>
</evidence>
<evidence type="ECO:0000313" key="2">
    <source>
        <dbReference type="Proteomes" id="UP000664545"/>
    </source>
</evidence>
<proteinExistence type="predicted"/>
<name>A0A939D9Q7_CLOAM</name>
<dbReference type="AlphaFoldDB" id="A0A939D9Q7"/>
<gene>
    <name evidence="1" type="ORF">JYB65_10110</name>
</gene>
<dbReference type="Proteomes" id="UP000664545">
    <property type="component" value="Unassembled WGS sequence"/>
</dbReference>
<keyword evidence="2" id="KW-1185">Reference proteome</keyword>
<dbReference type="RefSeq" id="WP_206582553.1">
    <property type="nucleotide sequence ID" value="NZ_JAFJZZ010000004.1"/>
</dbReference>
<dbReference type="EMBL" id="JAFJZZ010000004">
    <property type="protein sequence ID" value="MBN7773715.1"/>
    <property type="molecule type" value="Genomic_DNA"/>
</dbReference>
<reference evidence="1" key="1">
    <citation type="submission" date="2021-02" db="EMBL/GenBank/DDBJ databases">
        <title>Abyssanaerobacter marinus gen.nov., sp., nov, anaerobic bacterium isolated from the Onnuri vent field of Indian Ocean and suggestion of Mogibacteriaceae fam. nov., and proposal of reclassification of ambiguous this family's genus member.</title>
        <authorList>
            <person name="Kim Y.J."/>
            <person name="Yang J.-A."/>
        </authorList>
    </citation>
    <scope>NUCLEOTIDE SEQUENCE</scope>
    <source>
        <strain evidence="1">DSM 2634</strain>
    </source>
</reference>